<evidence type="ECO:0000313" key="1">
    <source>
        <dbReference type="EMBL" id="GFS72919.1"/>
    </source>
</evidence>
<gene>
    <name evidence="1" type="ORF">NPIL_530061</name>
</gene>
<accession>A0A8X6MQU7</accession>
<dbReference type="AlphaFoldDB" id="A0A8X6MQU7"/>
<organism evidence="1 2">
    <name type="scientific">Nephila pilipes</name>
    <name type="common">Giant wood spider</name>
    <name type="synonym">Nephila maculata</name>
    <dbReference type="NCBI Taxonomy" id="299642"/>
    <lineage>
        <taxon>Eukaryota</taxon>
        <taxon>Metazoa</taxon>
        <taxon>Ecdysozoa</taxon>
        <taxon>Arthropoda</taxon>
        <taxon>Chelicerata</taxon>
        <taxon>Arachnida</taxon>
        <taxon>Araneae</taxon>
        <taxon>Araneomorphae</taxon>
        <taxon>Entelegynae</taxon>
        <taxon>Araneoidea</taxon>
        <taxon>Nephilidae</taxon>
        <taxon>Nephila</taxon>
    </lineage>
</organism>
<protein>
    <submittedName>
        <fullName evidence="1">Uncharacterized protein</fullName>
    </submittedName>
</protein>
<keyword evidence="2" id="KW-1185">Reference proteome</keyword>
<dbReference type="EMBL" id="BMAW01049878">
    <property type="protein sequence ID" value="GFS72919.1"/>
    <property type="molecule type" value="Genomic_DNA"/>
</dbReference>
<comment type="caution">
    <text evidence="1">The sequence shown here is derived from an EMBL/GenBank/DDBJ whole genome shotgun (WGS) entry which is preliminary data.</text>
</comment>
<evidence type="ECO:0000313" key="2">
    <source>
        <dbReference type="Proteomes" id="UP000887013"/>
    </source>
</evidence>
<name>A0A8X6MQU7_NEPPI</name>
<sequence>MHFPSQGRPINFGNSNVMFINNPRHAFSKTDVCEHFSGFETSHQPYRLMLNCCIQNHFLCQMIENHWRLSTLILIIARSMRYLINMFNEFERLCTVTEEFCFGLDVR</sequence>
<dbReference type="Proteomes" id="UP000887013">
    <property type="component" value="Unassembled WGS sequence"/>
</dbReference>
<proteinExistence type="predicted"/>
<reference evidence="1" key="1">
    <citation type="submission" date="2020-08" db="EMBL/GenBank/DDBJ databases">
        <title>Multicomponent nature underlies the extraordinary mechanical properties of spider dragline silk.</title>
        <authorList>
            <person name="Kono N."/>
            <person name="Nakamura H."/>
            <person name="Mori M."/>
            <person name="Yoshida Y."/>
            <person name="Ohtoshi R."/>
            <person name="Malay A.D."/>
            <person name="Moran D.A.P."/>
            <person name="Tomita M."/>
            <person name="Numata K."/>
            <person name="Arakawa K."/>
        </authorList>
    </citation>
    <scope>NUCLEOTIDE SEQUENCE</scope>
</reference>